<evidence type="ECO:0000259" key="4">
    <source>
        <dbReference type="PROSITE" id="PS50893"/>
    </source>
</evidence>
<proteinExistence type="predicted"/>
<dbReference type="RefSeq" id="WP_311677546.1">
    <property type="nucleotide sequence ID" value="NZ_JAVRER010000052.1"/>
</dbReference>
<feature type="domain" description="ABC transporter" evidence="4">
    <location>
        <begin position="262"/>
        <end position="496"/>
    </location>
</feature>
<accession>A0ABD5ED67</accession>
<evidence type="ECO:0000256" key="1">
    <source>
        <dbReference type="ARBA" id="ARBA00022448"/>
    </source>
</evidence>
<dbReference type="GO" id="GO:0005524">
    <property type="term" value="F:ATP binding"/>
    <property type="evidence" value="ECO:0007669"/>
    <property type="project" value="UniProtKB-KW"/>
</dbReference>
<name>A0ABD5ED67_9ACTN</name>
<gene>
    <name evidence="5" type="ORF">RM574_24950</name>
</gene>
<dbReference type="SUPFAM" id="SSF52540">
    <property type="entry name" value="P-loop containing nucleoside triphosphate hydrolases"/>
    <property type="match status" value="2"/>
</dbReference>
<evidence type="ECO:0000313" key="6">
    <source>
        <dbReference type="Proteomes" id="UP001183607"/>
    </source>
</evidence>
<dbReference type="Gene3D" id="3.40.50.300">
    <property type="entry name" value="P-loop containing nucleotide triphosphate hydrolases"/>
    <property type="match status" value="2"/>
</dbReference>
<dbReference type="InterPro" id="IPR017871">
    <property type="entry name" value="ABC_transporter-like_CS"/>
</dbReference>
<dbReference type="InterPro" id="IPR003439">
    <property type="entry name" value="ABC_transporter-like_ATP-bd"/>
</dbReference>
<protein>
    <submittedName>
        <fullName evidence="5">ATP-binding cassette domain-containing protein</fullName>
    </submittedName>
</protein>
<dbReference type="PROSITE" id="PS00211">
    <property type="entry name" value="ABC_TRANSPORTER_1"/>
    <property type="match status" value="2"/>
</dbReference>
<organism evidence="5 6">
    <name type="scientific">Streptomyces evansiae</name>
    <dbReference type="NCBI Taxonomy" id="3075535"/>
    <lineage>
        <taxon>Bacteria</taxon>
        <taxon>Bacillati</taxon>
        <taxon>Actinomycetota</taxon>
        <taxon>Actinomycetes</taxon>
        <taxon>Kitasatosporales</taxon>
        <taxon>Streptomycetaceae</taxon>
        <taxon>Streptomyces</taxon>
    </lineage>
</organism>
<reference evidence="6" key="1">
    <citation type="submission" date="2023-07" db="EMBL/GenBank/DDBJ databases">
        <title>30 novel species of actinomycetes from the DSMZ collection.</title>
        <authorList>
            <person name="Nouioui I."/>
        </authorList>
    </citation>
    <scope>NUCLEOTIDE SEQUENCE [LARGE SCALE GENOMIC DNA]</scope>
    <source>
        <strain evidence="6">DSM 41982</strain>
    </source>
</reference>
<dbReference type="PROSITE" id="PS50893">
    <property type="entry name" value="ABC_TRANSPORTER_2"/>
    <property type="match status" value="2"/>
</dbReference>
<dbReference type="InterPro" id="IPR027417">
    <property type="entry name" value="P-loop_NTPase"/>
</dbReference>
<dbReference type="EMBL" id="JAVRER010000052">
    <property type="protein sequence ID" value="MDT0418732.1"/>
    <property type="molecule type" value="Genomic_DNA"/>
</dbReference>
<dbReference type="GO" id="GO:0055085">
    <property type="term" value="P:transmembrane transport"/>
    <property type="evidence" value="ECO:0007669"/>
    <property type="project" value="UniProtKB-ARBA"/>
</dbReference>
<comment type="caution">
    <text evidence="5">The sequence shown here is derived from an EMBL/GenBank/DDBJ whole genome shotgun (WGS) entry which is preliminary data.</text>
</comment>
<keyword evidence="2" id="KW-0547">Nucleotide-binding</keyword>
<dbReference type="SMART" id="SM00382">
    <property type="entry name" value="AAA"/>
    <property type="match status" value="2"/>
</dbReference>
<keyword evidence="3 5" id="KW-0067">ATP-binding</keyword>
<keyword evidence="1" id="KW-0813">Transport</keyword>
<dbReference type="AlphaFoldDB" id="A0ABD5ED67"/>
<sequence>MTDTEPVCVEGLTLGPVGGGAPVLADASLTLAAGRVLGVVGRSGSGKSSLALALLGHVRPGLGLRAGRVRVAGTDPFAPGGARRVRGRLVTYVGQDPAASLNPARRIGAHLADAVRRGGVPHAAAPERVAELLARVRLPYDRAFLRRRPHEVSGGQARRVALAAALASAPRLLVLDEPTAGLDDGLAWELRELLEETVREEERSVVLVSHDPRWVGSLADEALRLEAGRIVARGAPRTVWAAGPGAGRERDTDRAAQRAGGLRASGLFAAPGRGAPVLRDVALTVAPGTCTAVLGPSGAGKTTLARVLAGLLRPAAGTVAWEEPGAIRQGRAAAVQLVAQDAYGALNPRETAERALTRPLTALRGLDPDRAAAEARALLARVGLGAGVLARRPGALSGGERQRVALARALAAGPRVLVCDEVTSALDPDTARGIVDLLDELRRADGVTLVLVSHDLAAVARCADRVVVLDAGEVVESGPAREVLRQPRHPVTKALVGRRRATGPEHGRSA</sequence>
<dbReference type="Pfam" id="PF00005">
    <property type="entry name" value="ABC_tran"/>
    <property type="match status" value="2"/>
</dbReference>
<dbReference type="InterPro" id="IPR003593">
    <property type="entry name" value="AAA+_ATPase"/>
</dbReference>
<feature type="domain" description="ABC transporter" evidence="4">
    <location>
        <begin position="7"/>
        <end position="252"/>
    </location>
</feature>
<dbReference type="PANTHER" id="PTHR43776">
    <property type="entry name" value="TRANSPORT ATP-BINDING PROTEIN"/>
    <property type="match status" value="1"/>
</dbReference>
<evidence type="ECO:0000313" key="5">
    <source>
        <dbReference type="EMBL" id="MDT0418732.1"/>
    </source>
</evidence>
<evidence type="ECO:0000256" key="2">
    <source>
        <dbReference type="ARBA" id="ARBA00022741"/>
    </source>
</evidence>
<dbReference type="InterPro" id="IPR050319">
    <property type="entry name" value="ABC_transp_ATP-bind"/>
</dbReference>
<evidence type="ECO:0000256" key="3">
    <source>
        <dbReference type="ARBA" id="ARBA00022840"/>
    </source>
</evidence>
<dbReference type="Proteomes" id="UP001183607">
    <property type="component" value="Unassembled WGS sequence"/>
</dbReference>